<gene>
    <name evidence="3" type="ORF">ECRASSUSDP1_LOCUS12211</name>
</gene>
<dbReference type="PANTHER" id="PTHR43215:SF14">
    <property type="entry name" value="RADIAL SPOKE HEAD 1 HOMOLOG"/>
    <property type="match status" value="1"/>
</dbReference>
<feature type="region of interest" description="Disordered" evidence="2">
    <location>
        <begin position="15"/>
        <end position="42"/>
    </location>
</feature>
<keyword evidence="4" id="KW-1185">Reference proteome</keyword>
<sequence>MGNCQNTCCGENGEVNLEDEEFNEESEQRNKKVKPKKGAGKEDLIKKNMGKIIKLQALWRGNIARNKYMHMKLSNRGTSRYFTSEEANETVAKGKTHDTDMDRITKKHTYKTGAVYNGEWKGGFRDGHGVQKWPDKAKYEGSWRYNRAHGKGKFTHVDGDVYDGDWAYDKANGFGVYTHNNGATYEGMWRDDLQHGKGVERWKDGSEYEGAYRKGKKHGYGVYKWADGSQFEGQWAENKISGLGIYSWLDGRKYRGEWRNNNMEGYGFYIWKDGRKYEGQYKEDKKHGFGIYKWADGRKYEGFWSFGKQHGLGRYVVPKESVEKYGLWEDGKRIEWFDEDAVRDINSGDTSWKEHFKKPDSVNYVEKGADFTKPKGFDMRLIEVSERLGKIDKN</sequence>
<accession>A0AAD1ULD4</accession>
<dbReference type="PROSITE" id="PS50096">
    <property type="entry name" value="IQ"/>
    <property type="match status" value="1"/>
</dbReference>
<dbReference type="Gene3D" id="2.20.110.10">
    <property type="entry name" value="Histone H3 K4-specific methyltransferase SET7/9 N-terminal domain"/>
    <property type="match status" value="5"/>
</dbReference>
<dbReference type="AlphaFoldDB" id="A0AAD1ULD4"/>
<dbReference type="PANTHER" id="PTHR43215">
    <property type="entry name" value="RADIAL SPOKE HEAD 1 HOMOLOG"/>
    <property type="match status" value="1"/>
</dbReference>
<feature type="compositionally biased region" description="Acidic residues" evidence="2">
    <location>
        <begin position="16"/>
        <end position="25"/>
    </location>
</feature>
<evidence type="ECO:0000313" key="3">
    <source>
        <dbReference type="EMBL" id="CAI2370892.1"/>
    </source>
</evidence>
<reference evidence="3" key="1">
    <citation type="submission" date="2023-07" db="EMBL/GenBank/DDBJ databases">
        <authorList>
            <consortium name="AG Swart"/>
            <person name="Singh M."/>
            <person name="Singh A."/>
            <person name="Seah K."/>
            <person name="Emmerich C."/>
        </authorList>
    </citation>
    <scope>NUCLEOTIDE SEQUENCE</scope>
    <source>
        <strain evidence="3">DP1</strain>
    </source>
</reference>
<dbReference type="EMBL" id="CAMPGE010012106">
    <property type="protein sequence ID" value="CAI2370892.1"/>
    <property type="molecule type" value="Genomic_DNA"/>
</dbReference>
<dbReference type="InterPro" id="IPR003409">
    <property type="entry name" value="MORN"/>
</dbReference>
<evidence type="ECO:0000256" key="1">
    <source>
        <dbReference type="ARBA" id="ARBA00022737"/>
    </source>
</evidence>
<dbReference type="Pfam" id="PF02493">
    <property type="entry name" value="MORN"/>
    <property type="match status" value="9"/>
</dbReference>
<organism evidence="3 4">
    <name type="scientific">Euplotes crassus</name>
    <dbReference type="NCBI Taxonomy" id="5936"/>
    <lineage>
        <taxon>Eukaryota</taxon>
        <taxon>Sar</taxon>
        <taxon>Alveolata</taxon>
        <taxon>Ciliophora</taxon>
        <taxon>Intramacronucleata</taxon>
        <taxon>Spirotrichea</taxon>
        <taxon>Hypotrichia</taxon>
        <taxon>Euplotida</taxon>
        <taxon>Euplotidae</taxon>
        <taxon>Moneuplotes</taxon>
    </lineage>
</organism>
<name>A0AAD1ULD4_EUPCR</name>
<dbReference type="SMART" id="SM00698">
    <property type="entry name" value="MORN"/>
    <property type="match status" value="9"/>
</dbReference>
<protein>
    <recommendedName>
        <fullName evidence="5">MORN repeat protein</fullName>
    </recommendedName>
</protein>
<keyword evidence="1" id="KW-0677">Repeat</keyword>
<comment type="caution">
    <text evidence="3">The sequence shown here is derived from an EMBL/GenBank/DDBJ whole genome shotgun (WGS) entry which is preliminary data.</text>
</comment>
<proteinExistence type="predicted"/>
<evidence type="ECO:0000256" key="2">
    <source>
        <dbReference type="SAM" id="MobiDB-lite"/>
    </source>
</evidence>
<dbReference type="SUPFAM" id="SSF82185">
    <property type="entry name" value="Histone H3 K4-specific methyltransferase SET7/9 N-terminal domain"/>
    <property type="match status" value="3"/>
</dbReference>
<dbReference type="Proteomes" id="UP001295684">
    <property type="component" value="Unassembled WGS sequence"/>
</dbReference>
<evidence type="ECO:0008006" key="5">
    <source>
        <dbReference type="Google" id="ProtNLM"/>
    </source>
</evidence>
<evidence type="ECO:0000313" key="4">
    <source>
        <dbReference type="Proteomes" id="UP001295684"/>
    </source>
</evidence>